<evidence type="ECO:0000313" key="2">
    <source>
        <dbReference type="EMBL" id="QHN78879.1"/>
    </source>
</evidence>
<dbReference type="Proteomes" id="UP000464620">
    <property type="component" value="Chromosome B09"/>
</dbReference>
<dbReference type="AlphaFoldDB" id="A0A6B9VBE2"/>
<organism evidence="2 3">
    <name type="scientific">Arachis hypogaea</name>
    <name type="common">Peanut</name>
    <dbReference type="NCBI Taxonomy" id="3818"/>
    <lineage>
        <taxon>Eukaryota</taxon>
        <taxon>Viridiplantae</taxon>
        <taxon>Streptophyta</taxon>
        <taxon>Embryophyta</taxon>
        <taxon>Tracheophyta</taxon>
        <taxon>Spermatophyta</taxon>
        <taxon>Magnoliopsida</taxon>
        <taxon>eudicotyledons</taxon>
        <taxon>Gunneridae</taxon>
        <taxon>Pentapetalae</taxon>
        <taxon>rosids</taxon>
        <taxon>fabids</taxon>
        <taxon>Fabales</taxon>
        <taxon>Fabaceae</taxon>
        <taxon>Papilionoideae</taxon>
        <taxon>50 kb inversion clade</taxon>
        <taxon>dalbergioids sensu lato</taxon>
        <taxon>Dalbergieae</taxon>
        <taxon>Pterocarpus clade</taxon>
        <taxon>Arachis</taxon>
    </lineage>
</organism>
<dbReference type="EMBL" id="CP031001">
    <property type="protein sequence ID" value="QHN78879.1"/>
    <property type="molecule type" value="Genomic_DNA"/>
</dbReference>
<evidence type="ECO:0000313" key="3">
    <source>
        <dbReference type="Proteomes" id="UP000464620"/>
    </source>
</evidence>
<name>A0A6B9VBE2_ARAHY</name>
<evidence type="ECO:0000256" key="1">
    <source>
        <dbReference type="SAM" id="MobiDB-lite"/>
    </source>
</evidence>
<protein>
    <submittedName>
        <fullName evidence="2">Uncharacterized protein</fullName>
    </submittedName>
</protein>
<accession>A0A6B9VBE2</accession>
<proteinExistence type="predicted"/>
<gene>
    <name evidence="2" type="ORF">DS421_19g665220</name>
</gene>
<sequence length="144" mass="16184">MVEEGSAPAIEVIKGEVIGNGENEDKRRARPRAWDRGVRRALRNKWRTPLRSLNLGLEPSSFSEKMDSGSRGCSEESPPDRITAEGAAMVEVPEERVTTEALRVPTMFFGGLGFFAECWGEDWGSLKLLGFWPSRFFEEKGDFE</sequence>
<feature type="region of interest" description="Disordered" evidence="1">
    <location>
        <begin position="58"/>
        <end position="81"/>
    </location>
</feature>
<reference evidence="2 3" key="1">
    <citation type="submission" date="2020-01" db="EMBL/GenBank/DDBJ databases">
        <title>Genome sequence of Arachis hypogaea, cultivar Shitouqi.</title>
        <authorList>
            <person name="Zhuang W."/>
            <person name="Chen H."/>
            <person name="Varshney R."/>
            <person name="Wang D."/>
            <person name="Ming R."/>
        </authorList>
    </citation>
    <scope>NUCLEOTIDE SEQUENCE [LARGE SCALE GENOMIC DNA]</scope>
    <source>
        <tissue evidence="2">Young leaf</tissue>
    </source>
</reference>